<feature type="transmembrane region" description="Helical" evidence="1">
    <location>
        <begin position="151"/>
        <end position="178"/>
    </location>
</feature>
<feature type="transmembrane region" description="Helical" evidence="1">
    <location>
        <begin position="51"/>
        <end position="72"/>
    </location>
</feature>
<protein>
    <recommendedName>
        <fullName evidence="4">ABC transporter permease</fullName>
    </recommendedName>
</protein>
<sequence>MTHVTGFKAMFRALWRPKFHDMNAILGLYLLVMVISLVLQGFHDGLNGMSLANAAVGSGSGFGLLVFVWLAWQMEKDHTSATYRQMPATNTSFYLAELTATAVGALYFLVVRSAIMLVSYLGFHGGNVHQLLAELFRGAHSDYSPLQLGGIATYIVVLFFLVGVLAWMLISTIHFVVTTISAFLPNVAQWLIKLVLAILLIVLIIRVMVWLFELQHTLFNGLTEQLVPIMAYSFVAVVLAAIVLGTLNVYLLKHWVEAKY</sequence>
<keyword evidence="1" id="KW-0812">Transmembrane</keyword>
<keyword evidence="1" id="KW-0472">Membrane</keyword>
<gene>
    <name evidence="2" type="ORF">LZY01_21290</name>
</gene>
<feature type="transmembrane region" description="Helical" evidence="1">
    <location>
        <begin position="21"/>
        <end position="39"/>
    </location>
</feature>
<feature type="transmembrane region" description="Helical" evidence="1">
    <location>
        <begin position="190"/>
        <end position="209"/>
    </location>
</feature>
<dbReference type="Proteomes" id="UP000321794">
    <property type="component" value="Unassembled WGS sequence"/>
</dbReference>
<keyword evidence="1" id="KW-1133">Transmembrane helix</keyword>
<organism evidence="2 3">
    <name type="scientific">Levilactobacillus zymae</name>
    <dbReference type="NCBI Taxonomy" id="267363"/>
    <lineage>
        <taxon>Bacteria</taxon>
        <taxon>Bacillati</taxon>
        <taxon>Bacillota</taxon>
        <taxon>Bacilli</taxon>
        <taxon>Lactobacillales</taxon>
        <taxon>Lactobacillaceae</taxon>
        <taxon>Levilactobacillus</taxon>
    </lineage>
</organism>
<evidence type="ECO:0008006" key="4">
    <source>
        <dbReference type="Google" id="ProtNLM"/>
    </source>
</evidence>
<evidence type="ECO:0000313" key="3">
    <source>
        <dbReference type="Proteomes" id="UP000321794"/>
    </source>
</evidence>
<proteinExistence type="predicted"/>
<accession>A0ABQ0WZ00</accession>
<evidence type="ECO:0000313" key="2">
    <source>
        <dbReference type="EMBL" id="GEO72961.1"/>
    </source>
</evidence>
<evidence type="ECO:0000256" key="1">
    <source>
        <dbReference type="SAM" id="Phobius"/>
    </source>
</evidence>
<feature type="transmembrane region" description="Helical" evidence="1">
    <location>
        <begin position="229"/>
        <end position="252"/>
    </location>
</feature>
<keyword evidence="3" id="KW-1185">Reference proteome</keyword>
<reference evidence="2 3" key="1">
    <citation type="submission" date="2019-07" db="EMBL/GenBank/DDBJ databases">
        <title>Whole genome shotgun sequence of Lactobacillus zymae NBRC 107157.</title>
        <authorList>
            <person name="Hosoyama A."/>
            <person name="Uohara A."/>
            <person name="Ohji S."/>
            <person name="Ichikawa N."/>
        </authorList>
    </citation>
    <scope>NUCLEOTIDE SEQUENCE [LARGE SCALE GENOMIC DNA]</scope>
    <source>
        <strain evidence="2 3">NBRC 107157</strain>
    </source>
</reference>
<name>A0ABQ0WZ00_9LACO</name>
<dbReference type="EMBL" id="BJZK01000032">
    <property type="protein sequence ID" value="GEO72961.1"/>
    <property type="molecule type" value="Genomic_DNA"/>
</dbReference>
<feature type="transmembrane region" description="Helical" evidence="1">
    <location>
        <begin position="93"/>
        <end position="123"/>
    </location>
</feature>
<comment type="caution">
    <text evidence="2">The sequence shown here is derived from an EMBL/GenBank/DDBJ whole genome shotgun (WGS) entry which is preliminary data.</text>
</comment>